<keyword evidence="2" id="KW-1185">Reference proteome</keyword>
<comment type="caution">
    <text evidence="1">The sequence shown here is derived from an EMBL/GenBank/DDBJ whole genome shotgun (WGS) entry which is preliminary data.</text>
</comment>
<evidence type="ECO:0000313" key="1">
    <source>
        <dbReference type="EMBL" id="KAJ4456381.1"/>
    </source>
</evidence>
<gene>
    <name evidence="1" type="ORF">PAPYR_8422</name>
</gene>
<proteinExistence type="predicted"/>
<dbReference type="Proteomes" id="UP001141327">
    <property type="component" value="Unassembled WGS sequence"/>
</dbReference>
<reference evidence="1" key="1">
    <citation type="journal article" date="2022" name="bioRxiv">
        <title>Genomics of Preaxostyla Flagellates Illuminates Evolutionary Transitions and the Path Towards Mitochondrial Loss.</title>
        <authorList>
            <person name="Novak L.V.F."/>
            <person name="Treitli S.C."/>
            <person name="Pyrih J."/>
            <person name="Halakuc P."/>
            <person name="Pipaliya S.V."/>
            <person name="Vacek V."/>
            <person name="Brzon O."/>
            <person name="Soukal P."/>
            <person name="Eme L."/>
            <person name="Dacks J.B."/>
            <person name="Karnkowska A."/>
            <person name="Elias M."/>
            <person name="Hampl V."/>
        </authorList>
    </citation>
    <scope>NUCLEOTIDE SEQUENCE</scope>
    <source>
        <strain evidence="1">RCP-MX</strain>
    </source>
</reference>
<accession>A0ABQ8UD59</accession>
<organism evidence="1 2">
    <name type="scientific">Paratrimastix pyriformis</name>
    <dbReference type="NCBI Taxonomy" id="342808"/>
    <lineage>
        <taxon>Eukaryota</taxon>
        <taxon>Metamonada</taxon>
        <taxon>Preaxostyla</taxon>
        <taxon>Paratrimastigidae</taxon>
        <taxon>Paratrimastix</taxon>
    </lineage>
</organism>
<protein>
    <submittedName>
        <fullName evidence="1">Uncharacterized protein</fullName>
    </submittedName>
</protein>
<evidence type="ECO:0000313" key="2">
    <source>
        <dbReference type="Proteomes" id="UP001141327"/>
    </source>
</evidence>
<dbReference type="EMBL" id="JAPMOS010000072">
    <property type="protein sequence ID" value="KAJ4456381.1"/>
    <property type="molecule type" value="Genomic_DNA"/>
</dbReference>
<name>A0ABQ8UD59_9EUKA</name>
<sequence>MDEDGAEMSAQPRSIIIEKHGLEAASLLGLLTRHGARLRVFSAADLQTLSEDWPQLVRALSGLPRLTRLTLNTSQAHFPLSLPCPHLQMLSLFGFPGDAKVVLTCPPLRSHTGRRDQLEYESSGEHRYPEQS</sequence>